<comment type="caution">
    <text evidence="1">The sequence shown here is derived from an EMBL/GenBank/DDBJ whole genome shotgun (WGS) entry which is preliminary data.</text>
</comment>
<proteinExistence type="predicted"/>
<organism evidence="1 2">
    <name type="scientific">Mycena belliarum</name>
    <dbReference type="NCBI Taxonomy" id="1033014"/>
    <lineage>
        <taxon>Eukaryota</taxon>
        <taxon>Fungi</taxon>
        <taxon>Dikarya</taxon>
        <taxon>Basidiomycota</taxon>
        <taxon>Agaricomycotina</taxon>
        <taxon>Agaricomycetes</taxon>
        <taxon>Agaricomycetidae</taxon>
        <taxon>Agaricales</taxon>
        <taxon>Marasmiineae</taxon>
        <taxon>Mycenaceae</taxon>
        <taxon>Mycena</taxon>
    </lineage>
</organism>
<evidence type="ECO:0000313" key="2">
    <source>
        <dbReference type="Proteomes" id="UP001222325"/>
    </source>
</evidence>
<keyword evidence="2" id="KW-1185">Reference proteome</keyword>
<dbReference type="AlphaFoldDB" id="A0AAD6XKP9"/>
<evidence type="ECO:0000313" key="1">
    <source>
        <dbReference type="EMBL" id="KAJ7066831.1"/>
    </source>
</evidence>
<name>A0AAD6XKP9_9AGAR</name>
<dbReference type="Proteomes" id="UP001222325">
    <property type="component" value="Unassembled WGS sequence"/>
</dbReference>
<accession>A0AAD6XKP9</accession>
<gene>
    <name evidence="1" type="ORF">B0H15DRAFT_872273</name>
</gene>
<protein>
    <submittedName>
        <fullName evidence="1">Uncharacterized protein</fullName>
    </submittedName>
</protein>
<dbReference type="EMBL" id="JARJCN010000161">
    <property type="protein sequence ID" value="KAJ7066831.1"/>
    <property type="molecule type" value="Genomic_DNA"/>
</dbReference>
<reference evidence="1" key="1">
    <citation type="submission" date="2023-03" db="EMBL/GenBank/DDBJ databases">
        <title>Massive genome expansion in bonnet fungi (Mycena s.s.) driven by repeated elements and novel gene families across ecological guilds.</title>
        <authorList>
            <consortium name="Lawrence Berkeley National Laboratory"/>
            <person name="Harder C.B."/>
            <person name="Miyauchi S."/>
            <person name="Viragh M."/>
            <person name="Kuo A."/>
            <person name="Thoen E."/>
            <person name="Andreopoulos B."/>
            <person name="Lu D."/>
            <person name="Skrede I."/>
            <person name="Drula E."/>
            <person name="Henrissat B."/>
            <person name="Morin E."/>
            <person name="Kohler A."/>
            <person name="Barry K."/>
            <person name="LaButti K."/>
            <person name="Morin E."/>
            <person name="Salamov A."/>
            <person name="Lipzen A."/>
            <person name="Mereny Z."/>
            <person name="Hegedus B."/>
            <person name="Baldrian P."/>
            <person name="Stursova M."/>
            <person name="Weitz H."/>
            <person name="Taylor A."/>
            <person name="Grigoriev I.V."/>
            <person name="Nagy L.G."/>
            <person name="Martin F."/>
            <person name="Kauserud H."/>
        </authorList>
    </citation>
    <scope>NUCLEOTIDE SEQUENCE</scope>
    <source>
        <strain evidence="1">CBHHK173m</strain>
    </source>
</reference>
<sequence>MHPMFLQPLHSHLLFLIPSLPLFRPPIVPSTLSSSLHLLFDSAQCPSIPFIHSHLVLDPCFSFPALFLYFPALHSTHFLSHHLIPLLLHRHPHFLRTDSTPFPPPFCGLFP</sequence>